<dbReference type="PANTHER" id="PTHR36865:SF1">
    <property type="entry name" value="RIKEN CDNA 1700001O22 GENE"/>
    <property type="match status" value="1"/>
</dbReference>
<protein>
    <recommendedName>
        <fullName evidence="2">DUF4685 domain-containing protein</fullName>
    </recommendedName>
</protein>
<proteinExistence type="predicted"/>
<gene>
    <name evidence="3" type="ORF">J1605_019694</name>
</gene>
<keyword evidence="4" id="KW-1185">Reference proteome</keyword>
<reference evidence="3 4" key="1">
    <citation type="submission" date="2022-11" db="EMBL/GenBank/DDBJ databases">
        <title>Whole genome sequence of Eschrichtius robustus ER-17-0199.</title>
        <authorList>
            <person name="Bruniche-Olsen A."/>
            <person name="Black A.N."/>
            <person name="Fields C.J."/>
            <person name="Walden K."/>
            <person name="Dewoody J.A."/>
        </authorList>
    </citation>
    <scope>NUCLEOTIDE SEQUENCE [LARGE SCALE GENOMIC DNA]</scope>
    <source>
        <strain evidence="3">ER-17-0199</strain>
        <tissue evidence="3">Blubber</tissue>
    </source>
</reference>
<organism evidence="3 4">
    <name type="scientific">Eschrichtius robustus</name>
    <name type="common">California gray whale</name>
    <name type="synonym">Eschrichtius gibbosus</name>
    <dbReference type="NCBI Taxonomy" id="9764"/>
    <lineage>
        <taxon>Eukaryota</taxon>
        <taxon>Metazoa</taxon>
        <taxon>Chordata</taxon>
        <taxon>Craniata</taxon>
        <taxon>Vertebrata</taxon>
        <taxon>Euteleostomi</taxon>
        <taxon>Mammalia</taxon>
        <taxon>Eutheria</taxon>
        <taxon>Laurasiatheria</taxon>
        <taxon>Artiodactyla</taxon>
        <taxon>Whippomorpha</taxon>
        <taxon>Cetacea</taxon>
        <taxon>Mysticeti</taxon>
        <taxon>Eschrichtiidae</taxon>
        <taxon>Eschrichtius</taxon>
    </lineage>
</organism>
<dbReference type="EMBL" id="JAIQCJ010001090">
    <property type="protein sequence ID" value="KAJ8792475.1"/>
    <property type="molecule type" value="Genomic_DNA"/>
</dbReference>
<evidence type="ECO:0000256" key="1">
    <source>
        <dbReference type="SAM" id="MobiDB-lite"/>
    </source>
</evidence>
<evidence type="ECO:0000259" key="2">
    <source>
        <dbReference type="Pfam" id="PF15737"/>
    </source>
</evidence>
<evidence type="ECO:0000313" key="4">
    <source>
        <dbReference type="Proteomes" id="UP001159641"/>
    </source>
</evidence>
<dbReference type="Proteomes" id="UP001159641">
    <property type="component" value="Unassembled WGS sequence"/>
</dbReference>
<sequence length="329" mass="36185">MPRRRRSSCAQQVAPEGLPGGGDRRRRDPLLPKLPLPELRAASGAGASGGSRASDGGAEWWQALACESSHSDPGVGVRRPRSRLPVLPTVAQRAARNRTGLRSLLLPPMLLAGETREPAPRAWTCPRYSFLPDLGGQSLYFKNSLKKILLHHIPALGPFRRDHSQFTTVEKTNQPHATQAPKLKAVLTHNYSGEGSGHRRRCCPFRVRFADETLRDTALRYWECSCAVRQGILENRTASGSAALEQVFGSVGRWLESLPKALYPRAKEDTMANSFGWDFPGLSTLEPKGHLSEDTSMNSSLPFIPRGSGGTSKPFWSSQKLESFLPSLR</sequence>
<accession>A0AB34HN79</accession>
<dbReference type="PANTHER" id="PTHR36865">
    <property type="entry name" value="RIKEN CDNA 1700001O22 GENE"/>
    <property type="match status" value="1"/>
</dbReference>
<name>A0AB34HN79_ESCRO</name>
<feature type="domain" description="DUF4685" evidence="2">
    <location>
        <begin position="129"/>
        <end position="235"/>
    </location>
</feature>
<dbReference type="AlphaFoldDB" id="A0AB34HN79"/>
<evidence type="ECO:0000313" key="3">
    <source>
        <dbReference type="EMBL" id="KAJ8792475.1"/>
    </source>
</evidence>
<comment type="caution">
    <text evidence="3">The sequence shown here is derived from an EMBL/GenBank/DDBJ whole genome shotgun (WGS) entry which is preliminary data.</text>
</comment>
<dbReference type="Pfam" id="PF15737">
    <property type="entry name" value="DUF4685"/>
    <property type="match status" value="1"/>
</dbReference>
<dbReference type="InterPro" id="IPR032756">
    <property type="entry name" value="DUF4685"/>
</dbReference>
<feature type="region of interest" description="Disordered" evidence="1">
    <location>
        <begin position="1"/>
        <end position="54"/>
    </location>
</feature>
<feature type="compositionally biased region" description="Low complexity" evidence="1">
    <location>
        <begin position="31"/>
        <end position="54"/>
    </location>
</feature>